<dbReference type="Pfam" id="PF04601">
    <property type="entry name" value="DUF569"/>
    <property type="match status" value="1"/>
</dbReference>
<dbReference type="FunFam" id="2.80.10.50:FF:000067">
    <property type="entry name" value="BnaC05g19630D protein"/>
    <property type="match status" value="1"/>
</dbReference>
<dbReference type="SUPFAM" id="SSF50405">
    <property type="entry name" value="Actin-crosslinking proteins"/>
    <property type="match status" value="1"/>
</dbReference>
<dbReference type="Proteomes" id="UP001085076">
    <property type="component" value="Miscellaneous, Linkage group lg02"/>
</dbReference>
<dbReference type="Gene3D" id="2.80.10.50">
    <property type="match status" value="1"/>
</dbReference>
<dbReference type="EMBL" id="JAGGNH010000002">
    <property type="protein sequence ID" value="KAJ0982810.1"/>
    <property type="molecule type" value="Genomic_DNA"/>
</dbReference>
<dbReference type="AlphaFoldDB" id="A0A9D5D2C3"/>
<dbReference type="CDD" id="cd23340">
    <property type="entry name" value="beta-trefoil_FSCN_ACP-like"/>
    <property type="match status" value="1"/>
</dbReference>
<feature type="compositionally biased region" description="Low complexity" evidence="1">
    <location>
        <begin position="154"/>
        <end position="182"/>
    </location>
</feature>
<gene>
    <name evidence="4" type="ORF">J5N97_011065</name>
</gene>
<dbReference type="InterPro" id="IPR008999">
    <property type="entry name" value="Actin-crosslinking"/>
</dbReference>
<dbReference type="InterPro" id="IPR007679">
    <property type="entry name" value="DUF569"/>
</dbReference>
<dbReference type="InterPro" id="IPR054726">
    <property type="entry name" value="Ubiq_DUF569-assoc"/>
</dbReference>
<reference evidence="4" key="1">
    <citation type="submission" date="2021-03" db="EMBL/GenBank/DDBJ databases">
        <authorList>
            <person name="Li Z."/>
            <person name="Yang C."/>
        </authorList>
    </citation>
    <scope>NUCLEOTIDE SEQUENCE</scope>
    <source>
        <strain evidence="4">Dzin_1.0</strain>
        <tissue evidence="4">Leaf</tissue>
    </source>
</reference>
<proteinExistence type="predicted"/>
<feature type="region of interest" description="Disordered" evidence="1">
    <location>
        <begin position="154"/>
        <end position="184"/>
    </location>
</feature>
<evidence type="ECO:0000256" key="1">
    <source>
        <dbReference type="SAM" id="MobiDB-lite"/>
    </source>
</evidence>
<dbReference type="PANTHER" id="PTHR31205:SF69">
    <property type="entry name" value="ACTIN CROSS-LINKING PROTEIN (DUF569)"/>
    <property type="match status" value="1"/>
</dbReference>
<evidence type="ECO:0000259" key="2">
    <source>
        <dbReference type="Pfam" id="PF04601"/>
    </source>
</evidence>
<evidence type="ECO:0008006" key="6">
    <source>
        <dbReference type="Google" id="ProtNLM"/>
    </source>
</evidence>
<dbReference type="OrthoDB" id="2432302at2759"/>
<evidence type="ECO:0000313" key="4">
    <source>
        <dbReference type="EMBL" id="KAJ0982810.1"/>
    </source>
</evidence>
<dbReference type="Pfam" id="PF22932">
    <property type="entry name" value="Ubiq_DUF_assoc"/>
    <property type="match status" value="1"/>
</dbReference>
<organism evidence="4 5">
    <name type="scientific">Dioscorea zingiberensis</name>
    <dbReference type="NCBI Taxonomy" id="325984"/>
    <lineage>
        <taxon>Eukaryota</taxon>
        <taxon>Viridiplantae</taxon>
        <taxon>Streptophyta</taxon>
        <taxon>Embryophyta</taxon>
        <taxon>Tracheophyta</taxon>
        <taxon>Spermatophyta</taxon>
        <taxon>Magnoliopsida</taxon>
        <taxon>Liliopsida</taxon>
        <taxon>Dioscoreales</taxon>
        <taxon>Dioscoreaceae</taxon>
        <taxon>Dioscorea</taxon>
    </lineage>
</organism>
<protein>
    <recommendedName>
        <fullName evidence="6">DUF569 domain-containing protein</fullName>
    </recommendedName>
</protein>
<reference evidence="4" key="2">
    <citation type="journal article" date="2022" name="Hortic Res">
        <title>The genome of Dioscorea zingiberensis sheds light on the biosynthesis, origin and evolution of the medicinally important diosgenin saponins.</title>
        <authorList>
            <person name="Li Y."/>
            <person name="Tan C."/>
            <person name="Li Z."/>
            <person name="Guo J."/>
            <person name="Li S."/>
            <person name="Chen X."/>
            <person name="Wang C."/>
            <person name="Dai X."/>
            <person name="Yang H."/>
            <person name="Song W."/>
            <person name="Hou L."/>
            <person name="Xu J."/>
            <person name="Tong Z."/>
            <person name="Xu A."/>
            <person name="Yuan X."/>
            <person name="Wang W."/>
            <person name="Yang Q."/>
            <person name="Chen L."/>
            <person name="Sun Z."/>
            <person name="Wang K."/>
            <person name="Pan B."/>
            <person name="Chen J."/>
            <person name="Bao Y."/>
            <person name="Liu F."/>
            <person name="Qi X."/>
            <person name="Gang D.R."/>
            <person name="Wen J."/>
            <person name="Li J."/>
        </authorList>
    </citation>
    <scope>NUCLEOTIDE SEQUENCE</scope>
    <source>
        <strain evidence="4">Dzin_1.0</strain>
    </source>
</reference>
<name>A0A9D5D2C3_9LILI</name>
<keyword evidence="5" id="KW-1185">Reference proteome</keyword>
<accession>A0A9D5D2C3</accession>
<sequence length="282" mass="31841">MELFQKAKAVRLRSHHDKYLSAEEDEEHVRQDRDGSSRSARWTVEFGNTGPVAVIRLVSCYRRYLTASNEPFLLGMTGKKVLQTVPRRLDSSVEWEPIREGFQVKLKTRYGHYLRANGGLPPWRNSVTHDIPHRTATQDWVLWDVDIVEIRMDPSSPVRTPASSSSSPRLSGQESFSSLSGSPHKSDGRVIYYAIADGDGNVDEGIEQSCFNFKGTDVNELMQRLKEETVMDDIIVCSRNPLNGQLYPMRLALPPNNTTMHVVVVQPNSKVAKNFKKPDGTI</sequence>
<feature type="domain" description="DUF569" evidence="3">
    <location>
        <begin position="188"/>
        <end position="265"/>
    </location>
</feature>
<dbReference type="PANTHER" id="PTHR31205">
    <property type="entry name" value="ACTIN CROSS-LINKING PROTEIN (DUF569)"/>
    <property type="match status" value="1"/>
</dbReference>
<comment type="caution">
    <text evidence="4">The sequence shown here is derived from an EMBL/GenBank/DDBJ whole genome shotgun (WGS) entry which is preliminary data.</text>
</comment>
<evidence type="ECO:0000259" key="3">
    <source>
        <dbReference type="Pfam" id="PF22932"/>
    </source>
</evidence>
<evidence type="ECO:0000313" key="5">
    <source>
        <dbReference type="Proteomes" id="UP001085076"/>
    </source>
</evidence>
<feature type="domain" description="DUF569" evidence="2">
    <location>
        <begin position="1"/>
        <end position="143"/>
    </location>
</feature>